<evidence type="ECO:0000256" key="3">
    <source>
        <dbReference type="ARBA" id="ARBA00023163"/>
    </source>
</evidence>
<dbReference type="InterPro" id="IPR000835">
    <property type="entry name" value="HTH_MarR-typ"/>
</dbReference>
<keyword evidence="1" id="KW-0805">Transcription regulation</keyword>
<keyword evidence="2" id="KW-0238">DNA-binding</keyword>
<dbReference type="InterPro" id="IPR036388">
    <property type="entry name" value="WH-like_DNA-bd_sf"/>
</dbReference>
<reference evidence="5 6" key="1">
    <citation type="submission" date="2017-09" db="EMBL/GenBank/DDBJ databases">
        <authorList>
            <person name="Lee N."/>
            <person name="Cho B.-K."/>
        </authorList>
    </citation>
    <scope>NUCLEOTIDE SEQUENCE [LARGE SCALE GENOMIC DNA]</scope>
    <source>
        <strain evidence="5 6">ATCC 12853</strain>
    </source>
</reference>
<evidence type="ECO:0000256" key="1">
    <source>
        <dbReference type="ARBA" id="ARBA00023015"/>
    </source>
</evidence>
<dbReference type="PRINTS" id="PR00598">
    <property type="entry name" value="HTHMARR"/>
</dbReference>
<dbReference type="GO" id="GO:0003700">
    <property type="term" value="F:DNA-binding transcription factor activity"/>
    <property type="evidence" value="ECO:0007669"/>
    <property type="project" value="InterPro"/>
</dbReference>
<proteinExistence type="predicted"/>
<accession>A0A5J6G917</accession>
<dbReference type="AlphaFoldDB" id="A0A5J6G917"/>
<dbReference type="PROSITE" id="PS01117">
    <property type="entry name" value="HTH_MARR_1"/>
    <property type="match status" value="1"/>
</dbReference>
<gene>
    <name evidence="5" type="ORF">CP970_16475</name>
</gene>
<dbReference type="PROSITE" id="PS50995">
    <property type="entry name" value="HTH_MARR_2"/>
    <property type="match status" value="1"/>
</dbReference>
<dbReference type="KEGG" id="ska:CP970_16475"/>
<dbReference type="Gene3D" id="1.10.10.10">
    <property type="entry name" value="Winged helix-like DNA-binding domain superfamily/Winged helix DNA-binding domain"/>
    <property type="match status" value="1"/>
</dbReference>
<dbReference type="PANTHER" id="PTHR33164:SF89">
    <property type="entry name" value="MARR FAMILY REGULATORY PROTEIN"/>
    <property type="match status" value="1"/>
</dbReference>
<evidence type="ECO:0000313" key="6">
    <source>
        <dbReference type="Proteomes" id="UP000325529"/>
    </source>
</evidence>
<dbReference type="InterPro" id="IPR036390">
    <property type="entry name" value="WH_DNA-bd_sf"/>
</dbReference>
<evidence type="ECO:0000256" key="2">
    <source>
        <dbReference type="ARBA" id="ARBA00023125"/>
    </source>
</evidence>
<dbReference type="EMBL" id="CP023699">
    <property type="protein sequence ID" value="QEU92290.1"/>
    <property type="molecule type" value="Genomic_DNA"/>
</dbReference>
<dbReference type="Pfam" id="PF01047">
    <property type="entry name" value="MarR"/>
    <property type="match status" value="1"/>
</dbReference>
<dbReference type="PANTHER" id="PTHR33164">
    <property type="entry name" value="TRANSCRIPTIONAL REGULATOR, MARR FAMILY"/>
    <property type="match status" value="1"/>
</dbReference>
<dbReference type="GO" id="GO:0003677">
    <property type="term" value="F:DNA binding"/>
    <property type="evidence" value="ECO:0007669"/>
    <property type="project" value="UniProtKB-KW"/>
</dbReference>
<dbReference type="SMART" id="SM00347">
    <property type="entry name" value="HTH_MARR"/>
    <property type="match status" value="1"/>
</dbReference>
<dbReference type="InterPro" id="IPR023187">
    <property type="entry name" value="Tscrpt_reg_MarR-type_CS"/>
</dbReference>
<dbReference type="RefSeq" id="WP_150493468.1">
    <property type="nucleotide sequence ID" value="NZ_CP023699.1"/>
</dbReference>
<dbReference type="SUPFAM" id="SSF46785">
    <property type="entry name" value="Winged helix' DNA-binding domain"/>
    <property type="match status" value="1"/>
</dbReference>
<keyword evidence="3" id="KW-0804">Transcription</keyword>
<sequence>MADAKKSGDRHRDQDWTDGHLERWLPVLPTLDPDVEGAVTRMKKLTVHLRRVREQSLTDFDLDRHEFDTLHKLAGRGGSATPSELAADLDLAPASVTGRLDGLERRGLIRRTPSKRDRRRVDVGLTEQGRVTWLGAMGVVGHEEDRLFGVLPKEERAQLSDMLRRIMVLAEEGGGAGWDRS</sequence>
<feature type="domain" description="HTH marR-type" evidence="4">
    <location>
        <begin position="32"/>
        <end position="168"/>
    </location>
</feature>
<evidence type="ECO:0000259" key="4">
    <source>
        <dbReference type="PROSITE" id="PS50995"/>
    </source>
</evidence>
<evidence type="ECO:0000313" key="5">
    <source>
        <dbReference type="EMBL" id="QEU92290.1"/>
    </source>
</evidence>
<dbReference type="InterPro" id="IPR039422">
    <property type="entry name" value="MarR/SlyA-like"/>
</dbReference>
<keyword evidence="6" id="KW-1185">Reference proteome</keyword>
<dbReference type="Proteomes" id="UP000325529">
    <property type="component" value="Chromosome"/>
</dbReference>
<organism evidence="5 6">
    <name type="scientific">Streptomyces kanamyceticus</name>
    <dbReference type="NCBI Taxonomy" id="1967"/>
    <lineage>
        <taxon>Bacteria</taxon>
        <taxon>Bacillati</taxon>
        <taxon>Actinomycetota</taxon>
        <taxon>Actinomycetes</taxon>
        <taxon>Kitasatosporales</taxon>
        <taxon>Streptomycetaceae</taxon>
        <taxon>Streptomyces</taxon>
    </lineage>
</organism>
<protein>
    <submittedName>
        <fullName evidence="5">MarR family transcriptional regulator</fullName>
    </submittedName>
</protein>
<dbReference type="GO" id="GO:0006950">
    <property type="term" value="P:response to stress"/>
    <property type="evidence" value="ECO:0007669"/>
    <property type="project" value="TreeGrafter"/>
</dbReference>
<name>A0A5J6G917_STRKN</name>